<protein>
    <submittedName>
        <fullName evidence="2">Uncharacterized protein</fullName>
    </submittedName>
</protein>
<sequence>MPHERPGSPSTHHVPSRSELVEREQRYNQLSSQYLSLVSHLEALTSSSVAGASLNPNSSSSSRTVSNVVFVLFFLVFSCFVFLLVMELLSMLTPYPPLKQ</sequence>
<dbReference type="OrthoDB" id="6363363at2759"/>
<comment type="caution">
    <text evidence="2">The sequence shown here is derived from an EMBL/GenBank/DDBJ whole genome shotgun (WGS) entry which is preliminary data.</text>
</comment>
<dbReference type="Proteomes" id="UP000324222">
    <property type="component" value="Unassembled WGS sequence"/>
</dbReference>
<evidence type="ECO:0000313" key="2">
    <source>
        <dbReference type="EMBL" id="MPC99381.1"/>
    </source>
</evidence>
<dbReference type="EMBL" id="VSRR010118127">
    <property type="protein sequence ID" value="MPC99381.1"/>
    <property type="molecule type" value="Genomic_DNA"/>
</dbReference>
<keyword evidence="1" id="KW-0472">Membrane</keyword>
<evidence type="ECO:0000256" key="1">
    <source>
        <dbReference type="SAM" id="Phobius"/>
    </source>
</evidence>
<evidence type="ECO:0000313" key="3">
    <source>
        <dbReference type="Proteomes" id="UP000324222"/>
    </source>
</evidence>
<keyword evidence="3" id="KW-1185">Reference proteome</keyword>
<organism evidence="2 3">
    <name type="scientific">Portunus trituberculatus</name>
    <name type="common">Swimming crab</name>
    <name type="synonym">Neptunus trituberculatus</name>
    <dbReference type="NCBI Taxonomy" id="210409"/>
    <lineage>
        <taxon>Eukaryota</taxon>
        <taxon>Metazoa</taxon>
        <taxon>Ecdysozoa</taxon>
        <taxon>Arthropoda</taxon>
        <taxon>Crustacea</taxon>
        <taxon>Multicrustacea</taxon>
        <taxon>Malacostraca</taxon>
        <taxon>Eumalacostraca</taxon>
        <taxon>Eucarida</taxon>
        <taxon>Decapoda</taxon>
        <taxon>Pleocyemata</taxon>
        <taxon>Brachyura</taxon>
        <taxon>Eubrachyura</taxon>
        <taxon>Portunoidea</taxon>
        <taxon>Portunidae</taxon>
        <taxon>Portuninae</taxon>
        <taxon>Portunus</taxon>
    </lineage>
</organism>
<keyword evidence="1" id="KW-0812">Transmembrane</keyword>
<keyword evidence="1" id="KW-1133">Transmembrane helix</keyword>
<accession>A0A5B7JN39</accession>
<feature type="transmembrane region" description="Helical" evidence="1">
    <location>
        <begin position="68"/>
        <end position="89"/>
    </location>
</feature>
<name>A0A5B7JN39_PORTR</name>
<proteinExistence type="predicted"/>
<gene>
    <name evidence="2" type="ORF">E2C01_094792</name>
</gene>
<dbReference type="AlphaFoldDB" id="A0A5B7JN39"/>
<reference evidence="2 3" key="1">
    <citation type="submission" date="2019-05" db="EMBL/GenBank/DDBJ databases">
        <title>Another draft genome of Portunus trituberculatus and its Hox gene families provides insights of decapod evolution.</title>
        <authorList>
            <person name="Jeong J.-H."/>
            <person name="Song I."/>
            <person name="Kim S."/>
            <person name="Choi T."/>
            <person name="Kim D."/>
            <person name="Ryu S."/>
            <person name="Kim W."/>
        </authorList>
    </citation>
    <scope>NUCLEOTIDE SEQUENCE [LARGE SCALE GENOMIC DNA]</scope>
    <source>
        <tissue evidence="2">Muscle</tissue>
    </source>
</reference>